<protein>
    <submittedName>
        <fullName evidence="1">Beta-galactosidase</fullName>
        <ecNumber evidence="1">3.2.1.23</ecNumber>
    </submittedName>
</protein>
<keyword evidence="2" id="KW-1185">Reference proteome</keyword>
<dbReference type="Proteomes" id="UP001629235">
    <property type="component" value="Unassembled WGS sequence"/>
</dbReference>
<organism evidence="1 2">
    <name type="scientific">Paraburkholderia rhynchosiae</name>
    <dbReference type="NCBI Taxonomy" id="487049"/>
    <lineage>
        <taxon>Bacteria</taxon>
        <taxon>Pseudomonadati</taxon>
        <taxon>Pseudomonadota</taxon>
        <taxon>Betaproteobacteria</taxon>
        <taxon>Burkholderiales</taxon>
        <taxon>Burkholderiaceae</taxon>
        <taxon>Paraburkholderia</taxon>
    </lineage>
</organism>
<keyword evidence="1" id="KW-0378">Hydrolase</keyword>
<dbReference type="EMBL" id="JAQQDW010000005">
    <property type="protein sequence ID" value="MFM0102699.1"/>
    <property type="molecule type" value="Genomic_DNA"/>
</dbReference>
<evidence type="ECO:0000313" key="2">
    <source>
        <dbReference type="Proteomes" id="UP001629235"/>
    </source>
</evidence>
<dbReference type="EC" id="3.2.1.23" evidence="1"/>
<comment type="caution">
    <text evidence="1">The sequence shown here is derived from an EMBL/GenBank/DDBJ whole genome shotgun (WGS) entry which is preliminary data.</text>
</comment>
<keyword evidence="1" id="KW-0326">Glycosidase</keyword>
<accession>A0ACC7N6W3</accession>
<proteinExistence type="predicted"/>
<sequence length="654" mass="72207">MDTRESASFTARLPVGSAGDGGNDPDSGLTGTHPVDIPASTGQGTHTFSFSQDGESFLLDGEPFQIRSAEMHPARIPAGYWQHRILMARAMGMNCIALYVMWNYHETSPGIFNFSTGNRDIEAFIRLCQQEGMWVLLRPGPYICGEWDLGGIPSYLLSYPDIQLRTDSAHDPRYMSAVARYIRALSPRIEPLLVIHGGPILMIQIENEFGSYAGNPAYLEEIRQLWLQEGVQGPFYTEDGIRQLEQNRTNITGGAIALSNGDAERIAAVRRQFPAVPAMAGEVYPGWLTHWGDETFNGTAADISGTLDAFMQLKLSFNLYVIHGGTSFGFYAGANVDADSGEYQPDITSYDYAAPISEQGVATSKYMKYRGVVARYLATPLPDIPNPVPTISRNGSHALMPELHASVWDNLPAALPAVQTVDPQPFEMYGQAFGFALYRKKLQGYRGGVLDIRNVHDYAVVFVAEQYVGGVSRAFMPEHCAQPLNVMHHAPLTLALVSWPEDSDVSLDILVEGMGRVNYGHAMVDRKGILEPVTLEDAGDSSGTLTGWEVFLLPMDSAFIANLRSVCVNPHKAGLFFKATLSLDTIGDTYLDMRNWTKGVVWVNGHNLGRYWNIGPQKRLYCPAPWLRLGENEVIIFDLHQMEAKPVELARTLS</sequence>
<gene>
    <name evidence="1" type="ORF">PQR01_04165</name>
</gene>
<evidence type="ECO:0000313" key="1">
    <source>
        <dbReference type="EMBL" id="MFM0102699.1"/>
    </source>
</evidence>
<name>A0ACC7N6W3_9BURK</name>
<reference evidence="1 2" key="1">
    <citation type="journal article" date="2024" name="Chem. Sci.">
        <title>Discovery of megapolipeptins by genome mining of a Burkholderiales bacteria collection.</title>
        <authorList>
            <person name="Paulo B.S."/>
            <person name="Recchia M.J.J."/>
            <person name="Lee S."/>
            <person name="Fergusson C.H."/>
            <person name="Romanowski S.B."/>
            <person name="Hernandez A."/>
            <person name="Krull N."/>
            <person name="Liu D.Y."/>
            <person name="Cavanagh H."/>
            <person name="Bos A."/>
            <person name="Gray C.A."/>
            <person name="Murphy B.T."/>
            <person name="Linington R.G."/>
            <person name="Eustaquio A.S."/>
        </authorList>
    </citation>
    <scope>NUCLEOTIDE SEQUENCE [LARGE SCALE GENOMIC DNA]</scope>
    <source>
        <strain evidence="1 2">RL18-126-BIB-B</strain>
    </source>
</reference>